<dbReference type="SMART" id="SM00034">
    <property type="entry name" value="CLECT"/>
    <property type="match status" value="4"/>
</dbReference>
<keyword evidence="3" id="KW-0675">Receptor</keyword>
<dbReference type="InterPro" id="IPR016186">
    <property type="entry name" value="C-type_lectin-like/link_sf"/>
</dbReference>
<feature type="domain" description="C-type lectin" evidence="2">
    <location>
        <begin position="15"/>
        <end position="134"/>
    </location>
</feature>
<feature type="domain" description="C-type lectin" evidence="2">
    <location>
        <begin position="255"/>
        <end position="381"/>
    </location>
</feature>
<feature type="domain" description="C-type lectin" evidence="2">
    <location>
        <begin position="397"/>
        <end position="493"/>
    </location>
</feature>
<dbReference type="PROSITE" id="PS50041">
    <property type="entry name" value="C_TYPE_LECTIN_2"/>
    <property type="match status" value="4"/>
</dbReference>
<dbReference type="PANTHER" id="PTHR45784">
    <property type="entry name" value="C-TYPE LECTIN DOMAIN FAMILY 20 MEMBER A-RELATED"/>
    <property type="match status" value="1"/>
</dbReference>
<dbReference type="InterPro" id="IPR016187">
    <property type="entry name" value="CTDL_fold"/>
</dbReference>
<reference evidence="3" key="1">
    <citation type="journal article" name="BMC Genomics">
        <title>Long-read sequencing and de novo genome assembly of marine medaka (Oryzias melastigma).</title>
        <authorList>
            <person name="Liang P."/>
            <person name="Saqib H.S.A."/>
            <person name="Ni X."/>
            <person name="Shen Y."/>
        </authorList>
    </citation>
    <scope>NUCLEOTIDE SEQUENCE</scope>
    <source>
        <strain evidence="3">Bigg-433</strain>
    </source>
</reference>
<feature type="domain" description="C-type lectin" evidence="2">
    <location>
        <begin position="150"/>
        <end position="247"/>
    </location>
</feature>
<sequence>MHPCVGVSLSAVSSRPARQYHVILDPMNWIEAQRYCREKFTDLASVDNTDDVNILMNMGLPTTLTPWIGLYYDGGTWQWSMTDKDFFKPDGANYRNWTPGEPSSDWNNVQCVYMTANGQWNDASCEGAKKPMCSDVRGSNVTFVHIDTFMTWPEAQKYCREHYTDLASVRGSAENQKIMDLKPAEEDVWIGLSKTSWTWSNGSTTTFYYWNDGEPNDQTAVCAMMLFRKLGKWVDATCEQLKPFICHEAFCGVSLSERKYYFIYETMSWSDALAFCQRRYNGLLSPNSPENMVIVNNMVDLPRMKTSTNSSVAWIGLYNYWRQWIWSLSKTNYYQKDESTFRNWAPGKPDNLMEKVQCCEMYDTGEWNDVSCGFSREPICADVTGSSATFVHINISMTWTEAQSYCRGHHTDLASVRNMEENQKIMGIKPPGGQVWLGLRTGTWAWSSASTAVYRNWAEREPNDSGDCVVANFDNTGKWEDWNCNDSRAFICYHDVVISRLPKLVVKLSVQKSVSLDLDDLVVLNSMLQQLTQKLMERPANGKVKLSWRTRSDGKIFHKRT</sequence>
<evidence type="ECO:0000313" key="3">
    <source>
        <dbReference type="EMBL" id="KAF6725349.1"/>
    </source>
</evidence>
<accession>A0A834CCS1</accession>
<name>A0A834CCS1_ORYME</name>
<dbReference type="PROSITE" id="PS00615">
    <property type="entry name" value="C_TYPE_LECTIN_1"/>
    <property type="match status" value="2"/>
</dbReference>
<dbReference type="InterPro" id="IPR018378">
    <property type="entry name" value="C-type_lectin_CS"/>
</dbReference>
<keyword evidence="1" id="KW-1015">Disulfide bond</keyword>
<gene>
    <name evidence="3" type="ORF">FQA47_011499</name>
</gene>
<proteinExistence type="predicted"/>
<dbReference type="SUPFAM" id="SSF56436">
    <property type="entry name" value="C-type lectin-like"/>
    <property type="match status" value="4"/>
</dbReference>
<organism evidence="3 4">
    <name type="scientific">Oryzias melastigma</name>
    <name type="common">Marine medaka</name>
    <dbReference type="NCBI Taxonomy" id="30732"/>
    <lineage>
        <taxon>Eukaryota</taxon>
        <taxon>Metazoa</taxon>
        <taxon>Chordata</taxon>
        <taxon>Craniata</taxon>
        <taxon>Vertebrata</taxon>
        <taxon>Euteleostomi</taxon>
        <taxon>Actinopterygii</taxon>
        <taxon>Neopterygii</taxon>
        <taxon>Teleostei</taxon>
        <taxon>Neoteleostei</taxon>
        <taxon>Acanthomorphata</taxon>
        <taxon>Ovalentaria</taxon>
        <taxon>Atherinomorphae</taxon>
        <taxon>Beloniformes</taxon>
        <taxon>Adrianichthyidae</taxon>
        <taxon>Oryziinae</taxon>
        <taxon>Oryzias</taxon>
    </lineage>
</organism>
<dbReference type="Proteomes" id="UP000646548">
    <property type="component" value="Unassembled WGS sequence"/>
</dbReference>
<dbReference type="Pfam" id="PF00059">
    <property type="entry name" value="Lectin_C"/>
    <property type="match status" value="4"/>
</dbReference>
<evidence type="ECO:0000259" key="2">
    <source>
        <dbReference type="PROSITE" id="PS50041"/>
    </source>
</evidence>
<dbReference type="PANTHER" id="PTHR45784:SF3">
    <property type="entry name" value="C-TYPE LECTIN DOMAIN FAMILY 4 MEMBER K-LIKE-RELATED"/>
    <property type="match status" value="1"/>
</dbReference>
<protein>
    <submittedName>
        <fullName evidence="3">Macrophage mannose receptor 1</fullName>
    </submittedName>
</protein>
<dbReference type="EMBL" id="WKFB01000363">
    <property type="protein sequence ID" value="KAF6725349.1"/>
    <property type="molecule type" value="Genomic_DNA"/>
</dbReference>
<dbReference type="AlphaFoldDB" id="A0A834CCS1"/>
<evidence type="ECO:0000313" key="4">
    <source>
        <dbReference type="Proteomes" id="UP000646548"/>
    </source>
</evidence>
<dbReference type="InterPro" id="IPR001304">
    <property type="entry name" value="C-type_lectin-like"/>
</dbReference>
<dbReference type="Gene3D" id="3.10.100.10">
    <property type="entry name" value="Mannose-Binding Protein A, subunit A"/>
    <property type="match status" value="4"/>
</dbReference>
<comment type="caution">
    <text evidence="3">The sequence shown here is derived from an EMBL/GenBank/DDBJ whole genome shotgun (WGS) entry which is preliminary data.</text>
</comment>
<evidence type="ECO:0000256" key="1">
    <source>
        <dbReference type="ARBA" id="ARBA00023157"/>
    </source>
</evidence>